<dbReference type="InterPro" id="IPR027417">
    <property type="entry name" value="P-loop_NTPase"/>
</dbReference>
<dbReference type="PANTHER" id="PTHR32120">
    <property type="entry name" value="SMALL RIBOSOMAL SUBUNIT BIOGENESIS GTPASE RSGA"/>
    <property type="match status" value="1"/>
</dbReference>
<feature type="signal peptide" evidence="1">
    <location>
        <begin position="1"/>
        <end position="20"/>
    </location>
</feature>
<protein>
    <submittedName>
        <fullName evidence="3">Small ribosomal subunit biogenesis GTPase RsgA</fullName>
        <ecNumber evidence="3">3.6.1.-</ecNumber>
    </submittedName>
</protein>
<dbReference type="NCBIfam" id="TIGR00157">
    <property type="entry name" value="ribosome small subunit-dependent GTPase A"/>
    <property type="match status" value="1"/>
</dbReference>
<dbReference type="PROSITE" id="PS50936">
    <property type="entry name" value="ENGC_GTPASE"/>
    <property type="match status" value="1"/>
</dbReference>
<dbReference type="GO" id="GO:0003924">
    <property type="term" value="F:GTPase activity"/>
    <property type="evidence" value="ECO:0007669"/>
    <property type="project" value="InterPro"/>
</dbReference>
<dbReference type="Pfam" id="PF03193">
    <property type="entry name" value="RsgA_GTPase"/>
    <property type="match status" value="1"/>
</dbReference>
<proteinExistence type="predicted"/>
<evidence type="ECO:0000256" key="1">
    <source>
        <dbReference type="SAM" id="SignalP"/>
    </source>
</evidence>
<gene>
    <name evidence="3" type="primary">rsgA_1</name>
    <name evidence="3" type="ORF">PSECIP111854_01442</name>
</gene>
<dbReference type="SUPFAM" id="SSF52540">
    <property type="entry name" value="P-loop containing nucleoside triphosphate hydrolases"/>
    <property type="match status" value="1"/>
</dbReference>
<keyword evidence="1" id="KW-0732">Signal</keyword>
<organism evidence="3 4">
    <name type="scientific">Pseudoalteromonas holothuriae</name>
    <dbReference type="NCBI Taxonomy" id="2963714"/>
    <lineage>
        <taxon>Bacteria</taxon>
        <taxon>Pseudomonadati</taxon>
        <taxon>Pseudomonadota</taxon>
        <taxon>Gammaproteobacteria</taxon>
        <taxon>Alteromonadales</taxon>
        <taxon>Pseudoalteromonadaceae</taxon>
        <taxon>Pseudoalteromonas</taxon>
    </lineage>
</organism>
<dbReference type="InterPro" id="IPR004881">
    <property type="entry name" value="Ribosome_biogen_GTPase_RsgA"/>
</dbReference>
<keyword evidence="3" id="KW-0378">Hydrolase</keyword>
<dbReference type="Gene3D" id="1.10.40.50">
    <property type="entry name" value="Probable gtpase engc, domain 3"/>
    <property type="match status" value="1"/>
</dbReference>
<evidence type="ECO:0000259" key="2">
    <source>
        <dbReference type="PROSITE" id="PS50936"/>
    </source>
</evidence>
<evidence type="ECO:0000313" key="3">
    <source>
        <dbReference type="EMBL" id="CAH9054773.1"/>
    </source>
</evidence>
<dbReference type="EC" id="3.6.1.-" evidence="3"/>
<dbReference type="AlphaFoldDB" id="A0A9W4QV93"/>
<dbReference type="GO" id="GO:0005525">
    <property type="term" value="F:GTP binding"/>
    <property type="evidence" value="ECO:0007669"/>
    <property type="project" value="InterPro"/>
</dbReference>
<dbReference type="Proteomes" id="UP001152467">
    <property type="component" value="Unassembled WGS sequence"/>
</dbReference>
<keyword evidence="4" id="KW-1185">Reference proteome</keyword>
<dbReference type="EMBL" id="CAMAPC010000004">
    <property type="protein sequence ID" value="CAH9054773.1"/>
    <property type="molecule type" value="Genomic_DNA"/>
</dbReference>
<reference evidence="3" key="1">
    <citation type="submission" date="2022-07" db="EMBL/GenBank/DDBJ databases">
        <authorList>
            <person name="Criscuolo A."/>
        </authorList>
    </citation>
    <scope>NUCLEOTIDE SEQUENCE</scope>
    <source>
        <strain evidence="3">CIP111854</strain>
    </source>
</reference>
<sequence length="197" mass="22434">MHFYWVKYSFMLILVPNVHALSVNQLDSLDVLQEYLYEGSSIALVGSSGVGKSTLINALFHMHQATKEVRESDDHGKHTTTHRQLFFTDGDVAVIDTPGMRELQLYNAEQGIERTFSSIVELIAQCKYSDCTHSNEPGCAVQAAIADDLISEAHFDNYLKLLKEEESQQRRTVGAHAVKEHYRAYFKKIHSDNKEKW</sequence>
<comment type="caution">
    <text evidence="3">The sequence shown here is derived from an EMBL/GenBank/DDBJ whole genome shotgun (WGS) entry which is preliminary data.</text>
</comment>
<dbReference type="InterPro" id="IPR010914">
    <property type="entry name" value="RsgA_GTPase_dom"/>
</dbReference>
<name>A0A9W4QV93_9GAMM</name>
<evidence type="ECO:0000313" key="4">
    <source>
        <dbReference type="Proteomes" id="UP001152467"/>
    </source>
</evidence>
<dbReference type="CDD" id="cd01854">
    <property type="entry name" value="YjeQ_EngC"/>
    <property type="match status" value="1"/>
</dbReference>
<accession>A0A9W4QV93</accession>
<dbReference type="Gene3D" id="3.40.50.300">
    <property type="entry name" value="P-loop containing nucleotide triphosphate hydrolases"/>
    <property type="match status" value="1"/>
</dbReference>
<feature type="domain" description="EngC GTPase" evidence="2">
    <location>
        <begin position="1"/>
        <end position="101"/>
    </location>
</feature>
<feature type="chain" id="PRO_5040838902" evidence="1">
    <location>
        <begin position="21"/>
        <end position="197"/>
    </location>
</feature>